<reference evidence="2 3" key="1">
    <citation type="submission" date="2020-12" db="EMBL/GenBank/DDBJ databases">
        <authorList>
            <person name="Lu T."/>
            <person name="Wang Q."/>
            <person name="Han X."/>
        </authorList>
    </citation>
    <scope>NUCLEOTIDE SEQUENCE [LARGE SCALE GENOMIC DNA]</scope>
    <source>
        <strain evidence="2 3">WQ 585</strain>
    </source>
</reference>
<comment type="caution">
    <text evidence="2">The sequence shown here is derived from an EMBL/GenBank/DDBJ whole genome shotgun (WGS) entry which is preliminary data.</text>
</comment>
<gene>
    <name evidence="2" type="ORF">JHL22_10270</name>
</gene>
<dbReference type="EMBL" id="JAENGP010000011">
    <property type="protein sequence ID" value="MBK1781604.1"/>
    <property type="molecule type" value="Genomic_DNA"/>
</dbReference>
<evidence type="ECO:0000256" key="1">
    <source>
        <dbReference type="SAM" id="SignalP"/>
    </source>
</evidence>
<dbReference type="InterPro" id="IPR009989">
    <property type="entry name" value="TrbM"/>
</dbReference>
<name>A0ABS1EF75_9BURK</name>
<dbReference type="RefSeq" id="WP_200236866.1">
    <property type="nucleotide sequence ID" value="NZ_JAENGP010000011.1"/>
</dbReference>
<organism evidence="2 3">
    <name type="scientific">Advenella mandrilli</name>
    <dbReference type="NCBI Taxonomy" id="2800330"/>
    <lineage>
        <taxon>Bacteria</taxon>
        <taxon>Pseudomonadati</taxon>
        <taxon>Pseudomonadota</taxon>
        <taxon>Betaproteobacteria</taxon>
        <taxon>Burkholderiales</taxon>
        <taxon>Alcaligenaceae</taxon>
    </lineage>
</organism>
<accession>A0ABS1EF75</accession>
<dbReference type="Proteomes" id="UP000635316">
    <property type="component" value="Unassembled WGS sequence"/>
</dbReference>
<keyword evidence="3" id="KW-1185">Reference proteome</keyword>
<evidence type="ECO:0000313" key="2">
    <source>
        <dbReference type="EMBL" id="MBK1781604.1"/>
    </source>
</evidence>
<feature type="chain" id="PRO_5045997265" evidence="1">
    <location>
        <begin position="27"/>
        <end position="213"/>
    </location>
</feature>
<keyword evidence="1" id="KW-0732">Signal</keyword>
<feature type="signal peptide" evidence="1">
    <location>
        <begin position="1"/>
        <end position="26"/>
    </location>
</feature>
<proteinExistence type="predicted"/>
<dbReference type="Pfam" id="PF07424">
    <property type="entry name" value="TrbM"/>
    <property type="match status" value="1"/>
</dbReference>
<sequence>MNIRLRTLIMLPLAAFFLASANTVYAQNELTGDTRLACEAVLCLSSSTQPGECAPSLARYFGIKFDKPWETIKARIDFLSMCPAHNEPGMSSLIVAIANGAGKCDSAFLNRFNKIEMVRKECKKVGWYDHDQSCTTTQVELISNKKPDYCLVYENHEYTDLNTGYVGDMLTGGRWADVDEYDQALQRYKDNYQPIPRGVTYSPLNDGKSENDS</sequence>
<evidence type="ECO:0000313" key="3">
    <source>
        <dbReference type="Proteomes" id="UP000635316"/>
    </source>
</evidence>
<protein>
    <submittedName>
        <fullName evidence="2">Conjugal transfer protein TraQ</fullName>
    </submittedName>
</protein>